<evidence type="ECO:0000256" key="1">
    <source>
        <dbReference type="ARBA" id="ARBA00004202"/>
    </source>
</evidence>
<evidence type="ECO:0000313" key="9">
    <source>
        <dbReference type="Proteomes" id="UP000293637"/>
    </source>
</evidence>
<evidence type="ECO:0000259" key="7">
    <source>
        <dbReference type="Pfam" id="PF00534"/>
    </source>
</evidence>
<comment type="subcellular location">
    <subcellularLocation>
        <location evidence="1">Cell membrane</location>
        <topology evidence="1">Peripheral membrane protein</topology>
    </subcellularLocation>
</comment>
<dbReference type="GO" id="GO:0016757">
    <property type="term" value="F:glycosyltransferase activity"/>
    <property type="evidence" value="ECO:0007669"/>
    <property type="project" value="InterPro"/>
</dbReference>
<evidence type="ECO:0000256" key="4">
    <source>
        <dbReference type="ARBA" id="ARBA00022679"/>
    </source>
</evidence>
<dbReference type="InterPro" id="IPR007554">
    <property type="entry name" value="Glycerophosphate_synth"/>
</dbReference>
<evidence type="ECO:0000256" key="5">
    <source>
        <dbReference type="ARBA" id="ARBA00022944"/>
    </source>
</evidence>
<keyword evidence="6" id="KW-0472">Membrane</keyword>
<name>A0A4Q9WFJ7_STALU</name>
<comment type="similarity">
    <text evidence="2">Belongs to the CDP-glycerol glycerophosphotransferase family.</text>
</comment>
<keyword evidence="5" id="KW-0777">Teichoic acid biosynthesis</keyword>
<evidence type="ECO:0000256" key="6">
    <source>
        <dbReference type="ARBA" id="ARBA00023136"/>
    </source>
</evidence>
<dbReference type="InterPro" id="IPR043148">
    <property type="entry name" value="TagF_C"/>
</dbReference>
<keyword evidence="4 8" id="KW-0808">Transferase</keyword>
<dbReference type="PANTHER" id="PTHR37316">
    <property type="entry name" value="TEICHOIC ACID GLYCEROL-PHOSPHATE PRIMASE"/>
    <property type="match status" value="1"/>
</dbReference>
<dbReference type="GO" id="GO:0047355">
    <property type="term" value="F:CDP-glycerol glycerophosphotransferase activity"/>
    <property type="evidence" value="ECO:0007669"/>
    <property type="project" value="InterPro"/>
</dbReference>
<dbReference type="PANTHER" id="PTHR37316:SF3">
    <property type="entry name" value="TEICHOIC ACID GLYCEROL-PHOSPHATE TRANSFERASE"/>
    <property type="match status" value="1"/>
</dbReference>
<dbReference type="InterPro" id="IPR001296">
    <property type="entry name" value="Glyco_trans_1"/>
</dbReference>
<evidence type="ECO:0000256" key="3">
    <source>
        <dbReference type="ARBA" id="ARBA00022475"/>
    </source>
</evidence>
<dbReference type="InterPro" id="IPR043149">
    <property type="entry name" value="TagF_N"/>
</dbReference>
<comment type="caution">
    <text evidence="8">The sequence shown here is derived from an EMBL/GenBank/DDBJ whole genome shotgun (WGS) entry which is preliminary data.</text>
</comment>
<dbReference type="InterPro" id="IPR051612">
    <property type="entry name" value="Teichoic_Acid_Biosynth"/>
</dbReference>
<dbReference type="Gene3D" id="3.40.50.11820">
    <property type="match status" value="1"/>
</dbReference>
<dbReference type="Gene3D" id="3.40.50.12580">
    <property type="match status" value="1"/>
</dbReference>
<sequence length="835" mass="97298">MALKKFIINQIQRKFKFISTPLKNKKKSAYTSKVMTYAKYYDRLKVKNNLILYQVRDGKSITDSPYAIFKSLLNNKKYRKYTHKWVVDNEATLNFYKQKFSKFKNIEFIIKESDDYLKALAECKYLFNNSTFPAYYTKKVDQIYVNIWHGTPLKCMGLDIEDSLRGSQNIIKNFLQSDYLISPNQHTTEIFKRAFALETIYGGQILEIGYPRIDLTLNTSKPSILSKISTHINLDGREIALYCPTWRGSDVNNPTESLNNILDEIKQLEKHINYQVLVKVHPYAYQEALENEALLPYLIPDYFDTNELLSAIDLMITDYSSIFFDFLVTDKPIIFYTPDYEEYETSRGMYIGIDDLPGPVCHHIEEVIDAIQQQSYFSDKYLKNYQHFKQTYVNLDNGSVTQTLIDYVFKGKKVIDPVTNVVNKKKILIYPGGMKNNGITSSAINLLENLDYSRFDVTIFLNRTNNAEVLNNLNNVNENVRIILRRGPLFASLKEMYIVNFIRQRGLNKTFEKWLYPKKVYERDFRKVFGNSQFDYAIDFSGYSMFWANLILASHAKRKFIFLHSDMKADMKRTINGKRPHYLNVKGAISTYQYFDKLISVSDATKRLNKEKINQKNLNKKFATARNTINITKINQLKNDDSDKYEKHGESVLVNVRDNKVHSVRFSDEDFKIVTVGRLSPEKGFDLLIEAVSELVGHYPKVKLYIIGEGALRNQLQKQIKQLKLEDNVFLLGQRSNPFYIMKHSDLLALTSYYEGQSMVLLEALTLGMNILASDIEANRYVLNDGKFGKLVSHDIKDIAKAIEHFIKKENDVYETFDYLSYNKQAINEFYKLLK</sequence>
<accession>A0A4Q9WFJ7</accession>
<proteinExistence type="inferred from homology"/>
<dbReference type="RefSeq" id="WP_037540886.1">
    <property type="nucleotide sequence ID" value="NZ_AP021848.1"/>
</dbReference>
<dbReference type="CDD" id="cd03811">
    <property type="entry name" value="GT4_GT28_WabH-like"/>
    <property type="match status" value="1"/>
</dbReference>
<dbReference type="Gene3D" id="3.40.50.2000">
    <property type="entry name" value="Glycogen Phosphorylase B"/>
    <property type="match status" value="2"/>
</dbReference>
<dbReference type="EMBL" id="SCHB01000001">
    <property type="protein sequence ID" value="TBW73607.1"/>
    <property type="molecule type" value="Genomic_DNA"/>
</dbReference>
<dbReference type="Pfam" id="PF04464">
    <property type="entry name" value="Glyphos_transf"/>
    <property type="match status" value="1"/>
</dbReference>
<reference evidence="8 9" key="1">
    <citation type="journal article" date="2019" name="Sci. Transl. Med.">
        <title>Quorum sensing between bacterial species on the skin protects against epidermal injury in atopic dermatitis.</title>
        <authorList>
            <person name="Williams M.R."/>
        </authorList>
    </citation>
    <scope>NUCLEOTIDE SEQUENCE [LARGE SCALE GENOMIC DNA]</scope>
    <source>
        <strain evidence="8 9">E7</strain>
    </source>
</reference>
<gene>
    <name evidence="8" type="ORF">EQ812_02035</name>
</gene>
<organism evidence="8 9">
    <name type="scientific">Staphylococcus lugdunensis</name>
    <dbReference type="NCBI Taxonomy" id="28035"/>
    <lineage>
        <taxon>Bacteria</taxon>
        <taxon>Bacillati</taxon>
        <taxon>Bacillota</taxon>
        <taxon>Bacilli</taxon>
        <taxon>Bacillales</taxon>
        <taxon>Staphylococcaceae</taxon>
        <taxon>Staphylococcus</taxon>
    </lineage>
</organism>
<evidence type="ECO:0000256" key="2">
    <source>
        <dbReference type="ARBA" id="ARBA00010488"/>
    </source>
</evidence>
<dbReference type="GO" id="GO:0019350">
    <property type="term" value="P:teichoic acid biosynthetic process"/>
    <property type="evidence" value="ECO:0007669"/>
    <property type="project" value="UniProtKB-KW"/>
</dbReference>
<dbReference type="GO" id="GO:0005886">
    <property type="term" value="C:plasma membrane"/>
    <property type="evidence" value="ECO:0007669"/>
    <property type="project" value="UniProtKB-SubCell"/>
</dbReference>
<dbReference type="Pfam" id="PF00534">
    <property type="entry name" value="Glycos_transf_1"/>
    <property type="match status" value="1"/>
</dbReference>
<feature type="domain" description="Glycosyl transferase family 1" evidence="7">
    <location>
        <begin position="660"/>
        <end position="812"/>
    </location>
</feature>
<protein>
    <submittedName>
        <fullName evidence="8">Glycosyltransferase</fullName>
    </submittedName>
</protein>
<dbReference type="Proteomes" id="UP000293637">
    <property type="component" value="Unassembled WGS sequence"/>
</dbReference>
<dbReference type="SUPFAM" id="SSF53756">
    <property type="entry name" value="UDP-Glycosyltransferase/glycogen phosphorylase"/>
    <property type="match status" value="2"/>
</dbReference>
<keyword evidence="3" id="KW-1003">Cell membrane</keyword>
<dbReference type="AlphaFoldDB" id="A0A4Q9WFJ7"/>
<dbReference type="GeneID" id="58091147"/>
<evidence type="ECO:0000313" key="8">
    <source>
        <dbReference type="EMBL" id="TBW73607.1"/>
    </source>
</evidence>